<evidence type="ECO:0000313" key="1">
    <source>
        <dbReference type="EMBL" id="OSX81071.1"/>
    </source>
</evidence>
<evidence type="ECO:0008006" key="3">
    <source>
        <dbReference type="Google" id="ProtNLM"/>
    </source>
</evidence>
<protein>
    <recommendedName>
        <fullName evidence="3">DUF924 domain-containing protein</fullName>
    </recommendedName>
</protein>
<sequence length="248" mass="26201">MASSRIVPTPPPASAALASSAHGRAREVLTFWFGTDAPLPPYATRPDQMTSLWFPSGDAAAAADAAIVDRFSGDVEAALAGDGSYMDLAYGRDATPWSALALVVLLDQFPRALYRGTARAFAGDAAALAASRHMLDGGEPGGPPPLVEGLPWIARMFAVMPHMHAEDAPTVRRCVEVFEAMAKELSDGHGEEAVGVAKAMAGSAKFGESHLAIVDRFGRYPYRNGVLGRETTPEEKAWIEKGGDSFGQ</sequence>
<dbReference type="SUPFAM" id="SSF48452">
    <property type="entry name" value="TPR-like"/>
    <property type="match status" value="1"/>
</dbReference>
<dbReference type="AlphaFoldDB" id="A0A1X6PJQ6"/>
<dbReference type="InterPro" id="IPR010323">
    <property type="entry name" value="DUF924"/>
</dbReference>
<gene>
    <name evidence="1" type="ORF">BU14_0027s0097</name>
</gene>
<evidence type="ECO:0000313" key="2">
    <source>
        <dbReference type="Proteomes" id="UP000218209"/>
    </source>
</evidence>
<dbReference type="Gene3D" id="1.25.40.10">
    <property type="entry name" value="Tetratricopeptide repeat domain"/>
    <property type="match status" value="1"/>
</dbReference>
<dbReference type="Gene3D" id="1.20.58.320">
    <property type="entry name" value="TPR-like"/>
    <property type="match status" value="1"/>
</dbReference>
<accession>A0A1X6PJQ6</accession>
<proteinExistence type="predicted"/>
<dbReference type="InterPro" id="IPR011990">
    <property type="entry name" value="TPR-like_helical_dom_sf"/>
</dbReference>
<keyword evidence="2" id="KW-1185">Reference proteome</keyword>
<reference evidence="1 2" key="1">
    <citation type="submission" date="2017-03" db="EMBL/GenBank/DDBJ databases">
        <title>WGS assembly of Porphyra umbilicalis.</title>
        <authorList>
            <person name="Brawley S.H."/>
            <person name="Blouin N.A."/>
            <person name="Ficko-Blean E."/>
            <person name="Wheeler G.L."/>
            <person name="Lohr M."/>
            <person name="Goodson H.V."/>
            <person name="Jenkins J.W."/>
            <person name="Blaby-Haas C.E."/>
            <person name="Helliwell K.E."/>
            <person name="Chan C."/>
            <person name="Marriage T."/>
            <person name="Bhattacharya D."/>
            <person name="Klein A.S."/>
            <person name="Badis Y."/>
            <person name="Brodie J."/>
            <person name="Cao Y."/>
            <person name="Collen J."/>
            <person name="Dittami S.M."/>
            <person name="Gachon C.M."/>
            <person name="Green B.R."/>
            <person name="Karpowicz S."/>
            <person name="Kim J.W."/>
            <person name="Kudahl U."/>
            <person name="Lin S."/>
            <person name="Michel G."/>
            <person name="Mittag M."/>
            <person name="Olson B.J."/>
            <person name="Pangilinan J."/>
            <person name="Peng Y."/>
            <person name="Qiu H."/>
            <person name="Shu S."/>
            <person name="Singer J.T."/>
            <person name="Smith A.G."/>
            <person name="Sprecher B.N."/>
            <person name="Wagner V."/>
            <person name="Wang W."/>
            <person name="Wang Z.-Y."/>
            <person name="Yan J."/>
            <person name="Yarish C."/>
            <person name="Zoeuner-Riek S."/>
            <person name="Zhuang Y."/>
            <person name="Zou Y."/>
            <person name="Lindquist E.A."/>
            <person name="Grimwood J."/>
            <person name="Barry K."/>
            <person name="Rokhsar D.S."/>
            <person name="Schmutz J."/>
            <person name="Stiller J.W."/>
            <person name="Grossman A.R."/>
            <person name="Prochnik S.E."/>
        </authorList>
    </citation>
    <scope>NUCLEOTIDE SEQUENCE [LARGE SCALE GENOMIC DNA]</scope>
    <source>
        <strain evidence="1">4086291</strain>
    </source>
</reference>
<dbReference type="EMBL" id="KV918766">
    <property type="protein sequence ID" value="OSX81071.1"/>
    <property type="molecule type" value="Genomic_DNA"/>
</dbReference>
<name>A0A1X6PJQ6_PORUM</name>
<dbReference type="Proteomes" id="UP000218209">
    <property type="component" value="Unassembled WGS sequence"/>
</dbReference>
<dbReference type="Pfam" id="PF06041">
    <property type="entry name" value="DUF924"/>
    <property type="match status" value="1"/>
</dbReference>
<organism evidence="1 2">
    <name type="scientific">Porphyra umbilicalis</name>
    <name type="common">Purple laver</name>
    <name type="synonym">Red alga</name>
    <dbReference type="NCBI Taxonomy" id="2786"/>
    <lineage>
        <taxon>Eukaryota</taxon>
        <taxon>Rhodophyta</taxon>
        <taxon>Bangiophyceae</taxon>
        <taxon>Bangiales</taxon>
        <taxon>Bangiaceae</taxon>
        <taxon>Porphyra</taxon>
    </lineage>
</organism>
<dbReference type="OrthoDB" id="414698at2759"/>